<keyword evidence="2" id="KW-1185">Reference proteome</keyword>
<dbReference type="EMBL" id="JBHTMN010000014">
    <property type="protein sequence ID" value="MFD1384144.1"/>
    <property type="molecule type" value="Genomic_DNA"/>
</dbReference>
<comment type="caution">
    <text evidence="1">The sequence shown here is derived from an EMBL/GenBank/DDBJ whole genome shotgun (WGS) entry which is preliminary data.</text>
</comment>
<evidence type="ECO:0000313" key="2">
    <source>
        <dbReference type="Proteomes" id="UP001597059"/>
    </source>
</evidence>
<proteinExistence type="predicted"/>
<dbReference type="Pfam" id="PF20090">
    <property type="entry name" value="DUF6482"/>
    <property type="match status" value="1"/>
</dbReference>
<accession>A0ABW4B1Q7</accession>
<gene>
    <name evidence="1" type="ORF">ACFQ45_12240</name>
</gene>
<evidence type="ECO:0000313" key="1">
    <source>
        <dbReference type="EMBL" id="MFD1384144.1"/>
    </source>
</evidence>
<dbReference type="InterPro" id="IPR045508">
    <property type="entry name" value="DUF6482"/>
</dbReference>
<organism evidence="1 2">
    <name type="scientific">Rhodanobacter aciditrophus</name>
    <dbReference type="NCBI Taxonomy" id="1623218"/>
    <lineage>
        <taxon>Bacteria</taxon>
        <taxon>Pseudomonadati</taxon>
        <taxon>Pseudomonadota</taxon>
        <taxon>Gammaproteobacteria</taxon>
        <taxon>Lysobacterales</taxon>
        <taxon>Rhodanobacteraceae</taxon>
        <taxon>Rhodanobacter</taxon>
    </lineage>
</organism>
<protein>
    <submittedName>
        <fullName evidence="1">DUF6482 family protein</fullName>
    </submittedName>
</protein>
<dbReference type="Proteomes" id="UP001597059">
    <property type="component" value="Unassembled WGS sequence"/>
</dbReference>
<sequence length="97" mass="11037">MKWSELEKVNVIEKVKIHSLMPNLYQVSVIIAGEEFYLEDSKGRHISRPNKIELQQMFEGMKVGQTVLCHQSAYDEMVGQPMGTGNVLEVPLGMPFK</sequence>
<dbReference type="RefSeq" id="WP_377368092.1">
    <property type="nucleotide sequence ID" value="NZ_JBHTMN010000014.1"/>
</dbReference>
<reference evidence="2" key="1">
    <citation type="journal article" date="2019" name="Int. J. Syst. Evol. Microbiol.">
        <title>The Global Catalogue of Microorganisms (GCM) 10K type strain sequencing project: providing services to taxonomists for standard genome sequencing and annotation.</title>
        <authorList>
            <consortium name="The Broad Institute Genomics Platform"/>
            <consortium name="The Broad Institute Genome Sequencing Center for Infectious Disease"/>
            <person name="Wu L."/>
            <person name="Ma J."/>
        </authorList>
    </citation>
    <scope>NUCLEOTIDE SEQUENCE [LARGE SCALE GENOMIC DNA]</scope>
    <source>
        <strain evidence="2">JCM 30774</strain>
    </source>
</reference>
<name>A0ABW4B1Q7_9GAMM</name>